<dbReference type="Gene3D" id="3.30.70.100">
    <property type="match status" value="1"/>
</dbReference>
<proteinExistence type="predicted"/>
<dbReference type="Pfam" id="PF05336">
    <property type="entry name" value="rhaM"/>
    <property type="match status" value="1"/>
</dbReference>
<reference evidence="1 2" key="1">
    <citation type="submission" date="2016-10" db="EMBL/GenBank/DDBJ databases">
        <authorList>
            <person name="de Groot N.N."/>
        </authorList>
    </citation>
    <scope>NUCLEOTIDE SEQUENCE [LARGE SCALE GENOMIC DNA]</scope>
    <source>
        <strain evidence="1 2">CGMCC 1.9156</strain>
    </source>
</reference>
<gene>
    <name evidence="1" type="ORF">SAMN05216283_1109</name>
</gene>
<evidence type="ECO:0000313" key="1">
    <source>
        <dbReference type="EMBL" id="SFF58539.1"/>
    </source>
</evidence>
<sequence>MKRFGQVIGIKPEHFKKYCEYHAEVWPEVLEKIKECNISNYSIFHKDNQLFAYFEYTGDDFEADMKKMAADAKTQEWWAIMEPMQKPVKNRSEGEWWANMEEVFHLD</sequence>
<dbReference type="SUPFAM" id="SSF54909">
    <property type="entry name" value="Dimeric alpha+beta barrel"/>
    <property type="match status" value="1"/>
</dbReference>
<dbReference type="AlphaFoldDB" id="A0A1I2JWH4"/>
<dbReference type="InterPro" id="IPR011008">
    <property type="entry name" value="Dimeric_a/b-barrel"/>
</dbReference>
<protein>
    <submittedName>
        <fullName evidence="1">L-rhamnose mutarotase</fullName>
    </submittedName>
</protein>
<evidence type="ECO:0000313" key="2">
    <source>
        <dbReference type="Proteomes" id="UP000198964"/>
    </source>
</evidence>
<dbReference type="GO" id="GO:0016857">
    <property type="term" value="F:racemase and epimerase activity, acting on carbohydrates and derivatives"/>
    <property type="evidence" value="ECO:0007669"/>
    <property type="project" value="InterPro"/>
</dbReference>
<dbReference type="Proteomes" id="UP000198964">
    <property type="component" value="Unassembled WGS sequence"/>
</dbReference>
<dbReference type="InterPro" id="IPR008000">
    <property type="entry name" value="Rham/fucose_mutarotase"/>
</dbReference>
<organism evidence="1 2">
    <name type="scientific">Sunxiuqinia elliptica</name>
    <dbReference type="NCBI Taxonomy" id="655355"/>
    <lineage>
        <taxon>Bacteria</taxon>
        <taxon>Pseudomonadati</taxon>
        <taxon>Bacteroidota</taxon>
        <taxon>Bacteroidia</taxon>
        <taxon>Marinilabiliales</taxon>
        <taxon>Prolixibacteraceae</taxon>
        <taxon>Sunxiuqinia</taxon>
    </lineage>
</organism>
<keyword evidence="2" id="KW-1185">Reference proteome</keyword>
<dbReference type="EMBL" id="FONW01000010">
    <property type="protein sequence ID" value="SFF58539.1"/>
    <property type="molecule type" value="Genomic_DNA"/>
</dbReference>
<name>A0A1I2JWH4_9BACT</name>
<accession>A0A1I2JWH4</accession>
<dbReference type="PANTHER" id="PTHR34389">
    <property type="entry name" value="L-RHAMNOSE MUTAROTASE"/>
    <property type="match status" value="1"/>
</dbReference>
<dbReference type="STRING" id="655355.SAMN05216283_1109"/>
<dbReference type="PANTHER" id="PTHR34389:SF2">
    <property type="entry name" value="L-RHAMNOSE MUTAROTASE"/>
    <property type="match status" value="1"/>
</dbReference>
<dbReference type="RefSeq" id="WP_093920882.1">
    <property type="nucleotide sequence ID" value="NZ_FONW01000010.1"/>
</dbReference>